<keyword evidence="4" id="KW-0378">Hydrolase</keyword>
<feature type="transmembrane region" description="Helical" evidence="9">
    <location>
        <begin position="312"/>
        <end position="330"/>
    </location>
</feature>
<dbReference type="GO" id="GO:0033619">
    <property type="term" value="P:membrane protein proteolysis"/>
    <property type="evidence" value="ECO:0007669"/>
    <property type="project" value="TreeGrafter"/>
</dbReference>
<accession>A0AAV2TR69</accession>
<feature type="region of interest" description="Disordered" evidence="8">
    <location>
        <begin position="344"/>
        <end position="373"/>
    </location>
</feature>
<feature type="transmembrane region" description="Helical" evidence="9">
    <location>
        <begin position="284"/>
        <end position="306"/>
    </location>
</feature>
<dbReference type="GO" id="GO:0098554">
    <property type="term" value="C:cytoplasmic side of endoplasmic reticulum membrane"/>
    <property type="evidence" value="ECO:0007669"/>
    <property type="project" value="TreeGrafter"/>
</dbReference>
<protein>
    <recommendedName>
        <fullName evidence="12">Signal peptide peptidase</fullName>
    </recommendedName>
</protein>
<evidence type="ECO:0000256" key="3">
    <source>
        <dbReference type="ARBA" id="ARBA00022692"/>
    </source>
</evidence>
<dbReference type="Pfam" id="PF04258">
    <property type="entry name" value="Peptidase_A22B"/>
    <property type="match status" value="1"/>
</dbReference>
<dbReference type="SMART" id="SM00730">
    <property type="entry name" value="PSN"/>
    <property type="match status" value="1"/>
</dbReference>
<comment type="similarity">
    <text evidence="2">Belongs to the peptidase A22B family.</text>
</comment>
<dbReference type="EMBL" id="CAXLJL010000390">
    <property type="protein sequence ID" value="CAL5137458.1"/>
    <property type="molecule type" value="Genomic_DNA"/>
</dbReference>
<keyword evidence="6 9" id="KW-1133">Transmembrane helix</keyword>
<keyword evidence="5" id="KW-0256">Endoplasmic reticulum</keyword>
<proteinExistence type="inferred from homology"/>
<keyword evidence="7 9" id="KW-0472">Membrane</keyword>
<feature type="transmembrane region" description="Helical" evidence="9">
    <location>
        <begin position="202"/>
        <end position="226"/>
    </location>
</feature>
<sequence length="373" mass="41512">MDVANASANATANVPPASTEGIFLASSALFIMALIPIFIGSFRSTKKSKDEDIEVVTSNDAATFPIFASVALFGIYLVFKYVPKEYVNFLLNLHFSIIGFISMARLLGPMFRFCIPGFLKTHRFEFDFTRSVEKEKKEDSWEVLDKVSIHFISRDLVGIVIAAGIGFWYFITRHWIANNCVGMTLSVLAVEFIRLNKFMNGFLLLGGLFFYDIFWVFGTGVMVSVAKTLEAPIKVTFPRDIFESGINGKNMALLGLGDIVIPGIFVAMLLRFDKSLNRQGKHQYFSVGFVAYIVGLLATFLVMHAFKAAQPALLYLVPTCLGAPVAMAWMKGDLQRLLEYRDVPDKEDEKDCSSKSDANGEPKSSAKADKKRT</sequence>
<feature type="transmembrane region" description="Helical" evidence="9">
    <location>
        <begin position="91"/>
        <end position="115"/>
    </location>
</feature>
<dbReference type="Proteomes" id="UP001497525">
    <property type="component" value="Unassembled WGS sequence"/>
</dbReference>
<evidence type="ECO:0008006" key="12">
    <source>
        <dbReference type="Google" id="ProtNLM"/>
    </source>
</evidence>
<dbReference type="InterPro" id="IPR007369">
    <property type="entry name" value="Peptidase_A22B_SPP"/>
</dbReference>
<evidence type="ECO:0000256" key="8">
    <source>
        <dbReference type="SAM" id="MobiDB-lite"/>
    </source>
</evidence>
<evidence type="ECO:0000256" key="7">
    <source>
        <dbReference type="ARBA" id="ARBA00023136"/>
    </source>
</evidence>
<evidence type="ECO:0000313" key="10">
    <source>
        <dbReference type="EMBL" id="CAL5137458.1"/>
    </source>
</evidence>
<keyword evidence="3 9" id="KW-0812">Transmembrane</keyword>
<dbReference type="GO" id="GO:0042500">
    <property type="term" value="F:aspartic endopeptidase activity, intramembrane cleaving"/>
    <property type="evidence" value="ECO:0007669"/>
    <property type="project" value="InterPro"/>
</dbReference>
<evidence type="ECO:0000256" key="4">
    <source>
        <dbReference type="ARBA" id="ARBA00022801"/>
    </source>
</evidence>
<dbReference type="InterPro" id="IPR006639">
    <property type="entry name" value="Preselin/SPP"/>
</dbReference>
<evidence type="ECO:0000256" key="9">
    <source>
        <dbReference type="SAM" id="Phobius"/>
    </source>
</evidence>
<comment type="subcellular location">
    <subcellularLocation>
        <location evidence="1">Endoplasmic reticulum membrane</location>
        <topology evidence="1">Multi-pass membrane protein</topology>
    </subcellularLocation>
</comment>
<evidence type="ECO:0000313" key="11">
    <source>
        <dbReference type="Proteomes" id="UP001497525"/>
    </source>
</evidence>
<feature type="transmembrane region" description="Helical" evidence="9">
    <location>
        <begin position="22"/>
        <end position="40"/>
    </location>
</feature>
<dbReference type="PANTHER" id="PTHR12174">
    <property type="entry name" value="SIGNAL PEPTIDE PEPTIDASE"/>
    <property type="match status" value="1"/>
</dbReference>
<organism evidence="10 11">
    <name type="scientific">Calicophoron daubneyi</name>
    <name type="common">Rumen fluke</name>
    <name type="synonym">Paramphistomum daubneyi</name>
    <dbReference type="NCBI Taxonomy" id="300641"/>
    <lineage>
        <taxon>Eukaryota</taxon>
        <taxon>Metazoa</taxon>
        <taxon>Spiralia</taxon>
        <taxon>Lophotrochozoa</taxon>
        <taxon>Platyhelminthes</taxon>
        <taxon>Trematoda</taxon>
        <taxon>Digenea</taxon>
        <taxon>Plagiorchiida</taxon>
        <taxon>Pronocephalata</taxon>
        <taxon>Paramphistomoidea</taxon>
        <taxon>Paramphistomidae</taxon>
        <taxon>Calicophoron</taxon>
    </lineage>
</organism>
<dbReference type="PANTHER" id="PTHR12174:SF23">
    <property type="entry name" value="MINOR HISTOCOMPATIBILITY ANTIGEN H13"/>
    <property type="match status" value="1"/>
</dbReference>
<evidence type="ECO:0000256" key="5">
    <source>
        <dbReference type="ARBA" id="ARBA00022824"/>
    </source>
</evidence>
<feature type="transmembrane region" description="Helical" evidence="9">
    <location>
        <begin position="61"/>
        <end position="79"/>
    </location>
</feature>
<dbReference type="AlphaFoldDB" id="A0AAV2TR69"/>
<dbReference type="GO" id="GO:0098553">
    <property type="term" value="C:lumenal side of endoplasmic reticulum membrane"/>
    <property type="evidence" value="ECO:0007669"/>
    <property type="project" value="TreeGrafter"/>
</dbReference>
<gene>
    <name evidence="10" type="ORF">CDAUBV1_LOCUS11769</name>
</gene>
<feature type="transmembrane region" description="Helical" evidence="9">
    <location>
        <begin position="151"/>
        <end position="170"/>
    </location>
</feature>
<dbReference type="GO" id="GO:0006465">
    <property type="term" value="P:signal peptide processing"/>
    <property type="evidence" value="ECO:0007669"/>
    <property type="project" value="TreeGrafter"/>
</dbReference>
<evidence type="ECO:0000256" key="6">
    <source>
        <dbReference type="ARBA" id="ARBA00022989"/>
    </source>
</evidence>
<evidence type="ECO:0000256" key="2">
    <source>
        <dbReference type="ARBA" id="ARBA00006859"/>
    </source>
</evidence>
<reference evidence="10" key="1">
    <citation type="submission" date="2024-06" db="EMBL/GenBank/DDBJ databases">
        <authorList>
            <person name="Liu X."/>
            <person name="Lenzi L."/>
            <person name="Haldenby T S."/>
            <person name="Uol C."/>
        </authorList>
    </citation>
    <scope>NUCLEOTIDE SEQUENCE</scope>
</reference>
<evidence type="ECO:0000256" key="1">
    <source>
        <dbReference type="ARBA" id="ARBA00004477"/>
    </source>
</evidence>
<comment type="caution">
    <text evidence="10">The sequence shown here is derived from an EMBL/GenBank/DDBJ whole genome shotgun (WGS) entry which is preliminary data.</text>
</comment>
<feature type="transmembrane region" description="Helical" evidence="9">
    <location>
        <begin position="251"/>
        <end position="272"/>
    </location>
</feature>
<name>A0AAV2TR69_CALDB</name>